<organism evidence="2 3">
    <name type="scientific">Propionicimonas paludicola</name>
    <dbReference type="NCBI Taxonomy" id="185243"/>
    <lineage>
        <taxon>Bacteria</taxon>
        <taxon>Bacillati</taxon>
        <taxon>Actinomycetota</taxon>
        <taxon>Actinomycetes</taxon>
        <taxon>Propionibacteriales</taxon>
        <taxon>Nocardioidaceae</taxon>
        <taxon>Propionicimonas</taxon>
    </lineage>
</organism>
<dbReference type="GO" id="GO:0008081">
    <property type="term" value="F:phosphoric diester hydrolase activity"/>
    <property type="evidence" value="ECO:0007669"/>
    <property type="project" value="InterPro"/>
</dbReference>
<gene>
    <name evidence="2" type="ORF">ATK74_2957</name>
</gene>
<dbReference type="RefSeq" id="WP_098461734.1">
    <property type="nucleotide sequence ID" value="NZ_PDJC01000001.1"/>
</dbReference>
<protein>
    <submittedName>
        <fullName evidence="2">Glycerophosphoryl diester phosphodiesterase</fullName>
    </submittedName>
</protein>
<dbReference type="CDD" id="cd08563">
    <property type="entry name" value="GDPD_TtGDE_like"/>
    <property type="match status" value="1"/>
</dbReference>
<evidence type="ECO:0000259" key="1">
    <source>
        <dbReference type="PROSITE" id="PS51704"/>
    </source>
</evidence>
<dbReference type="Gene3D" id="3.20.20.190">
    <property type="entry name" value="Phosphatidylinositol (PI) phosphodiesterase"/>
    <property type="match status" value="1"/>
</dbReference>
<dbReference type="OrthoDB" id="9758957at2"/>
<name>A0A2A9CXI6_9ACTN</name>
<dbReference type="GO" id="GO:0006629">
    <property type="term" value="P:lipid metabolic process"/>
    <property type="evidence" value="ECO:0007669"/>
    <property type="project" value="InterPro"/>
</dbReference>
<feature type="domain" description="GP-PDE" evidence="1">
    <location>
        <begin position="2"/>
        <end position="238"/>
    </location>
</feature>
<dbReference type="InterPro" id="IPR030395">
    <property type="entry name" value="GP_PDE_dom"/>
</dbReference>
<proteinExistence type="predicted"/>
<keyword evidence="3" id="KW-1185">Reference proteome</keyword>
<dbReference type="Pfam" id="PF03009">
    <property type="entry name" value="GDPD"/>
    <property type="match status" value="1"/>
</dbReference>
<dbReference type="SUPFAM" id="SSF51695">
    <property type="entry name" value="PLC-like phosphodiesterases"/>
    <property type="match status" value="1"/>
</dbReference>
<dbReference type="InterPro" id="IPR017946">
    <property type="entry name" value="PLC-like_Pdiesterase_TIM-brl"/>
</dbReference>
<reference evidence="2 3" key="1">
    <citation type="submission" date="2017-10" db="EMBL/GenBank/DDBJ databases">
        <title>Sequencing the genomes of 1000 actinobacteria strains.</title>
        <authorList>
            <person name="Klenk H.-P."/>
        </authorList>
    </citation>
    <scope>NUCLEOTIDE SEQUENCE [LARGE SCALE GENOMIC DNA]</scope>
    <source>
        <strain evidence="2 3">DSM 15597</strain>
    </source>
</reference>
<dbReference type="EMBL" id="PDJC01000001">
    <property type="protein sequence ID" value="PFG18372.1"/>
    <property type="molecule type" value="Genomic_DNA"/>
</dbReference>
<dbReference type="AlphaFoldDB" id="A0A2A9CXI6"/>
<accession>A0A2A9CXI6</accession>
<dbReference type="PANTHER" id="PTHR46211:SF1">
    <property type="entry name" value="GLYCEROPHOSPHODIESTER PHOSPHODIESTERASE, CYTOPLASMIC"/>
    <property type="match status" value="1"/>
</dbReference>
<sequence length="243" mass="26936">MTQIWAHRGARHDAPENTLAAFALAIEQKADGVEFDVQLTEDGVPIVIHDETVDRTTDGRGWIRDLSMAKISKLQASAGMKGFKKAKIPTLAETLDLLAPTKLRINIELKNDAVDYPELEEKVLEALSGYKLGDRVVLSSFSDESVAKLSGMTKFELAYIISDSSLLLKPWKRTTQLGASALHPSRRRVNDRLVKKAADAGIKARPWVVNNPKRVKEMLDLGVDAIFTDRPDVARSIRRKHAG</sequence>
<comment type="caution">
    <text evidence="2">The sequence shown here is derived from an EMBL/GenBank/DDBJ whole genome shotgun (WGS) entry which is preliminary data.</text>
</comment>
<dbReference type="Proteomes" id="UP000226079">
    <property type="component" value="Unassembled WGS sequence"/>
</dbReference>
<dbReference type="PROSITE" id="PS51704">
    <property type="entry name" value="GP_PDE"/>
    <property type="match status" value="1"/>
</dbReference>
<evidence type="ECO:0000313" key="2">
    <source>
        <dbReference type="EMBL" id="PFG18372.1"/>
    </source>
</evidence>
<evidence type="ECO:0000313" key="3">
    <source>
        <dbReference type="Proteomes" id="UP000226079"/>
    </source>
</evidence>
<dbReference type="PANTHER" id="PTHR46211">
    <property type="entry name" value="GLYCEROPHOSPHORYL DIESTER PHOSPHODIESTERASE"/>
    <property type="match status" value="1"/>
</dbReference>